<dbReference type="Pfam" id="PF16407">
    <property type="entry name" value="PKD_2"/>
    <property type="match status" value="1"/>
</dbReference>
<organism evidence="1 2">
    <name type="scientific">Butyricimonas faecihominis</name>
    <dbReference type="NCBI Taxonomy" id="1472416"/>
    <lineage>
        <taxon>Bacteria</taxon>
        <taxon>Pseudomonadati</taxon>
        <taxon>Bacteroidota</taxon>
        <taxon>Bacteroidia</taxon>
        <taxon>Bacteroidales</taxon>
        <taxon>Odoribacteraceae</taxon>
        <taxon>Butyricimonas</taxon>
    </lineage>
</organism>
<comment type="caution">
    <text evidence="1">The sequence shown here is derived from an EMBL/GenBank/DDBJ whole genome shotgun (WGS) entry which is preliminary data.</text>
</comment>
<accession>A0A7W6MZC6</accession>
<dbReference type="AlphaFoldDB" id="A0A7W6MZC6"/>
<dbReference type="OrthoDB" id="1023306at2"/>
<keyword evidence="2" id="KW-1185">Reference proteome</keyword>
<dbReference type="EMBL" id="JACIES010000007">
    <property type="protein sequence ID" value="MBB4026899.1"/>
    <property type="molecule type" value="Genomic_DNA"/>
</dbReference>
<gene>
    <name evidence="1" type="ORF">GGR14_002702</name>
</gene>
<sequence>MKMIKYLGILCLFLGLNGCSQDDSMDVSRELNKVTFIGLNEKYSVTLYDYLNIPLSITTSSDEETPFSYLWYLSTATTRNEADTLSREKDLNVMIDPSHATPGEDYTLTVKVTDETSGVYYRKDMKLEVLTEYTKGTLLLCEENGEAEVNFLTKEGERNLLENIYFRANSNQRVGKTPVKIYSVNPSEYYPDLKQELIFCQDGNGGMVASPVSFEALSPVKDAFATSFSGEVLNPQLYFVGGMIDYIIINGQVCKRGVNMGDLQWEAPLVCMDGVGNYEVAPFVMEVDGVQTFYDRLNKRLLQHTRWNMGALYQFDTENADLSRFDCNAMGTNMEMEACGNLSETNAYWMLMRNSETRKLYIYKFRINNEGNFVSTLCEEIPETVAPHIYEAAYFASNSDYSDILVYATSEQVFAFSVNQFTTNTSSSLEALLVTPENQNTEITGMKFITIQEETDQPDETRSSLQIRLCIRNLSLPELQGGVEFYEVSSQGGIHADFLFGKSGFCDTVIDIDEKYS</sequence>
<proteinExistence type="predicted"/>
<evidence type="ECO:0000313" key="2">
    <source>
        <dbReference type="Proteomes" id="UP000546007"/>
    </source>
</evidence>
<name>A0A7W6MZC6_9BACT</name>
<reference evidence="1 2" key="1">
    <citation type="submission" date="2020-08" db="EMBL/GenBank/DDBJ databases">
        <title>Genomic Encyclopedia of Type Strains, Phase IV (KMG-IV): sequencing the most valuable type-strain genomes for metagenomic binning, comparative biology and taxonomic classification.</title>
        <authorList>
            <person name="Goeker M."/>
        </authorList>
    </citation>
    <scope>NUCLEOTIDE SEQUENCE [LARGE SCALE GENOMIC DNA]</scope>
    <source>
        <strain evidence="1 2">DSM 105721</strain>
    </source>
</reference>
<protein>
    <submittedName>
        <fullName evidence="1">Uncharacterized protein</fullName>
    </submittedName>
</protein>
<evidence type="ECO:0000313" key="1">
    <source>
        <dbReference type="EMBL" id="MBB4026899.1"/>
    </source>
</evidence>
<dbReference type="RefSeq" id="WP_124317136.1">
    <property type="nucleotide sequence ID" value="NZ_AP028155.1"/>
</dbReference>
<dbReference type="GeneID" id="93102293"/>
<dbReference type="InterPro" id="IPR032183">
    <property type="entry name" value="PKD-like"/>
</dbReference>
<dbReference type="Proteomes" id="UP000546007">
    <property type="component" value="Unassembled WGS sequence"/>
</dbReference>